<dbReference type="OrthoDB" id="542013at2759"/>
<dbReference type="Proteomes" id="UP000272942">
    <property type="component" value="Unassembled WGS sequence"/>
</dbReference>
<reference evidence="3" key="1">
    <citation type="submission" date="2016-06" db="UniProtKB">
        <authorList>
            <consortium name="WormBaseParasite"/>
        </authorList>
    </citation>
    <scope>IDENTIFICATION</scope>
</reference>
<dbReference type="WBParaSite" id="ECPE_0000981101-mRNA-1">
    <property type="protein sequence ID" value="ECPE_0000981101-mRNA-1"/>
    <property type="gene ID" value="ECPE_0000981101"/>
</dbReference>
<sequence>MSFVLERLQWDELTRKRLLRQPLGRSRCILSTSLSQRHLCSGFCGGKRCARCRPFLAKSTENTAVAGLQATWITPNILATSLFKSQFVLSIHIFFNDELTRNSIVAIFNLQEAFEHNACGDGVGASGFSYDPYEFMKHNNGESRIFIRFHFGCGSVDAILDAVTVMQSALMAGKIVVHCHAGLGDTRFASKQIVWHRSNWGSNCLLFDLQ</sequence>
<proteinExistence type="predicted"/>
<gene>
    <name evidence="1" type="ORF">ECPE_LOCUS9780</name>
</gene>
<protein>
    <submittedName>
        <fullName evidence="3">TYR_PHOSPHATASE_2 domain-containing protein</fullName>
    </submittedName>
</protein>
<dbReference type="SUPFAM" id="SSF52799">
    <property type="entry name" value="(Phosphotyrosine protein) phosphatases II"/>
    <property type="match status" value="1"/>
</dbReference>
<dbReference type="Gene3D" id="3.90.190.10">
    <property type="entry name" value="Protein tyrosine phosphatase superfamily"/>
    <property type="match status" value="1"/>
</dbReference>
<organism evidence="3">
    <name type="scientific">Echinostoma caproni</name>
    <dbReference type="NCBI Taxonomy" id="27848"/>
    <lineage>
        <taxon>Eukaryota</taxon>
        <taxon>Metazoa</taxon>
        <taxon>Spiralia</taxon>
        <taxon>Lophotrochozoa</taxon>
        <taxon>Platyhelminthes</taxon>
        <taxon>Trematoda</taxon>
        <taxon>Digenea</taxon>
        <taxon>Plagiorchiida</taxon>
        <taxon>Echinostomata</taxon>
        <taxon>Echinostomatoidea</taxon>
        <taxon>Echinostomatidae</taxon>
        <taxon>Echinostoma</taxon>
    </lineage>
</organism>
<name>A0A183AS45_9TREM</name>
<accession>A0A183AS45</accession>
<evidence type="ECO:0000313" key="2">
    <source>
        <dbReference type="Proteomes" id="UP000272942"/>
    </source>
</evidence>
<reference evidence="1 2" key="2">
    <citation type="submission" date="2018-11" db="EMBL/GenBank/DDBJ databases">
        <authorList>
            <consortium name="Pathogen Informatics"/>
        </authorList>
    </citation>
    <scope>NUCLEOTIDE SEQUENCE [LARGE SCALE GENOMIC DNA]</scope>
    <source>
        <strain evidence="1 2">Egypt</strain>
    </source>
</reference>
<keyword evidence="2" id="KW-1185">Reference proteome</keyword>
<dbReference type="EMBL" id="UZAN01047953">
    <property type="protein sequence ID" value="VDP85954.1"/>
    <property type="molecule type" value="Genomic_DNA"/>
</dbReference>
<evidence type="ECO:0000313" key="3">
    <source>
        <dbReference type="WBParaSite" id="ECPE_0000981101-mRNA-1"/>
    </source>
</evidence>
<dbReference type="InterPro" id="IPR029021">
    <property type="entry name" value="Prot-tyrosine_phosphatase-like"/>
</dbReference>
<dbReference type="AlphaFoldDB" id="A0A183AS45"/>
<evidence type="ECO:0000313" key="1">
    <source>
        <dbReference type="EMBL" id="VDP85954.1"/>
    </source>
</evidence>